<dbReference type="EMBL" id="CP002792">
    <property type="protein sequence ID" value="AEH07464.1"/>
    <property type="molecule type" value="Genomic_DNA"/>
</dbReference>
<keyword evidence="1" id="KW-0472">Membrane</keyword>
<dbReference type="Proteomes" id="UP000009296">
    <property type="component" value="Chromosome"/>
</dbReference>
<dbReference type="HOGENOM" id="CLU_143944_0_0_2"/>
<accession>F8AK91</accession>
<dbReference type="STRING" id="647113.Metok_1501"/>
<keyword evidence="1" id="KW-1133">Transmembrane helix</keyword>
<keyword evidence="3" id="KW-1185">Reference proteome</keyword>
<dbReference type="GeneID" id="10773659"/>
<dbReference type="RefSeq" id="WP_013867645.1">
    <property type="nucleotide sequence ID" value="NC_015636.1"/>
</dbReference>
<feature type="transmembrane region" description="Helical" evidence="1">
    <location>
        <begin position="12"/>
        <end position="32"/>
    </location>
</feature>
<reference evidence="2" key="1">
    <citation type="submission" date="2011-05" db="EMBL/GenBank/DDBJ databases">
        <title>Complete sequence of chromosome of Methanothermococcus okinawensis IH1.</title>
        <authorList>
            <consortium name="US DOE Joint Genome Institute"/>
            <person name="Lucas S."/>
            <person name="Han J."/>
            <person name="Lapidus A."/>
            <person name="Cheng J.-F."/>
            <person name="Goodwin L."/>
            <person name="Pitluck S."/>
            <person name="Peters L."/>
            <person name="Mikhailova N."/>
            <person name="Held B."/>
            <person name="Han C."/>
            <person name="Tapia R."/>
            <person name="Land M."/>
            <person name="Hauser L."/>
            <person name="Kyrpides N."/>
            <person name="Ivanova N."/>
            <person name="Pagani I."/>
            <person name="Sieprawska-Lupa M."/>
            <person name="Takai K."/>
            <person name="Miyazaki J."/>
            <person name="Whitman W."/>
            <person name="Woyke T."/>
        </authorList>
    </citation>
    <scope>NUCLEOTIDE SEQUENCE [LARGE SCALE GENOMIC DNA]</scope>
    <source>
        <strain evidence="2">IH1</strain>
    </source>
</reference>
<feature type="transmembrane region" description="Helical" evidence="1">
    <location>
        <begin position="71"/>
        <end position="99"/>
    </location>
</feature>
<organism evidence="2 3">
    <name type="scientific">Methanothermococcus okinawensis (strain DSM 14208 / JCM 11175 / IH1)</name>
    <dbReference type="NCBI Taxonomy" id="647113"/>
    <lineage>
        <taxon>Archaea</taxon>
        <taxon>Methanobacteriati</taxon>
        <taxon>Methanobacteriota</taxon>
        <taxon>Methanomada group</taxon>
        <taxon>Methanococci</taxon>
        <taxon>Methanococcales</taxon>
        <taxon>Methanococcaceae</taxon>
        <taxon>Methanothermococcus</taxon>
    </lineage>
</organism>
<dbReference type="eggNOG" id="arCOG04938">
    <property type="taxonomic scope" value="Archaea"/>
</dbReference>
<sequence length="141" mass="15259">MEGGSCIKSLDLIFGCGYIICGIMELLSFAGINLSDVFTGDLFGSIALLTIGSVYLVGFKKSIHDSIRGVSYGYTASLMGVGIAIIYILTIVSNALGYYVGMDDYADWCEISIYLILGIITVIPFYMAKNIQKSSLKNAKY</sequence>
<name>F8AK91_METOI</name>
<evidence type="ECO:0000256" key="1">
    <source>
        <dbReference type="SAM" id="Phobius"/>
    </source>
</evidence>
<feature type="transmembrane region" description="Helical" evidence="1">
    <location>
        <begin position="38"/>
        <end position="59"/>
    </location>
</feature>
<keyword evidence="1" id="KW-0812">Transmembrane</keyword>
<evidence type="ECO:0000313" key="3">
    <source>
        <dbReference type="Proteomes" id="UP000009296"/>
    </source>
</evidence>
<proteinExistence type="predicted"/>
<gene>
    <name evidence="2" type="ordered locus">Metok_1501</name>
</gene>
<protein>
    <submittedName>
        <fullName evidence="2">Uncharacterized protein</fullName>
    </submittedName>
</protein>
<evidence type="ECO:0000313" key="2">
    <source>
        <dbReference type="EMBL" id="AEH07464.1"/>
    </source>
</evidence>
<dbReference type="KEGG" id="mok:Metok_1501"/>
<feature type="transmembrane region" description="Helical" evidence="1">
    <location>
        <begin position="111"/>
        <end position="128"/>
    </location>
</feature>
<dbReference type="AlphaFoldDB" id="F8AK91"/>